<dbReference type="GO" id="GO:0015740">
    <property type="term" value="P:C4-dicarboxylate transport"/>
    <property type="evidence" value="ECO:0007669"/>
    <property type="project" value="TreeGrafter"/>
</dbReference>
<comment type="subcellular location">
    <subcellularLocation>
        <location evidence="1 9">Cell inner membrane</location>
        <topology evidence="1 9">Multi-pass membrane protein</topology>
    </subcellularLocation>
</comment>
<keyword evidence="12" id="KW-1185">Reference proteome</keyword>
<evidence type="ECO:0000256" key="3">
    <source>
        <dbReference type="ARBA" id="ARBA00022475"/>
    </source>
</evidence>
<protein>
    <recommendedName>
        <fullName evidence="9">TRAP transporter small permease protein</fullName>
    </recommendedName>
</protein>
<evidence type="ECO:0000256" key="7">
    <source>
        <dbReference type="ARBA" id="ARBA00023136"/>
    </source>
</evidence>
<feature type="transmembrane region" description="Helical" evidence="9">
    <location>
        <begin position="129"/>
        <end position="147"/>
    </location>
</feature>
<feature type="transmembrane region" description="Helical" evidence="9">
    <location>
        <begin position="48"/>
        <end position="66"/>
    </location>
</feature>
<gene>
    <name evidence="11" type="ORF">Salmuc_04023</name>
</gene>
<reference evidence="12" key="1">
    <citation type="journal article" date="2014" name="Stand. Genomic Sci.">
        <title>Genome sequence of the exopolysaccharide-producing Salipiger mucosus type strain (DSM 16094(T)), a moderately halophilic member of the Roseobacter clade.</title>
        <authorList>
            <person name="Riedel T."/>
            <person name="Spring S."/>
            <person name="Fiebig A."/>
            <person name="Petersen J."/>
            <person name="Kyrpides N.C."/>
            <person name="Goker M."/>
            <person name="Klenk H.P."/>
        </authorList>
    </citation>
    <scope>NUCLEOTIDE SEQUENCE [LARGE SCALE GENOMIC DNA]</scope>
    <source>
        <strain evidence="12">DSM 16094</strain>
    </source>
</reference>
<evidence type="ECO:0000256" key="8">
    <source>
        <dbReference type="ARBA" id="ARBA00038436"/>
    </source>
</evidence>
<name>S9RNE5_9RHOB</name>
<dbReference type="OrthoDB" id="4964541at2"/>
<keyword evidence="3" id="KW-1003">Cell membrane</keyword>
<dbReference type="HOGENOM" id="CLU_086356_9_2_5"/>
<evidence type="ECO:0000313" key="12">
    <source>
        <dbReference type="Proteomes" id="UP000015347"/>
    </source>
</evidence>
<dbReference type="InterPro" id="IPR055348">
    <property type="entry name" value="DctQ"/>
</dbReference>
<evidence type="ECO:0000313" key="11">
    <source>
        <dbReference type="EMBL" id="EPX75504.1"/>
    </source>
</evidence>
<dbReference type="EMBL" id="APVH01000077">
    <property type="protein sequence ID" value="EPX75504.1"/>
    <property type="molecule type" value="Genomic_DNA"/>
</dbReference>
<evidence type="ECO:0000256" key="9">
    <source>
        <dbReference type="RuleBase" id="RU369079"/>
    </source>
</evidence>
<comment type="similarity">
    <text evidence="8 9">Belongs to the TRAP transporter small permease family.</text>
</comment>
<dbReference type="eggNOG" id="COG3090">
    <property type="taxonomic scope" value="Bacteria"/>
</dbReference>
<keyword evidence="2 9" id="KW-0813">Transport</keyword>
<dbReference type="STRING" id="1123237.Salmuc_04023"/>
<dbReference type="PANTHER" id="PTHR35011:SF2">
    <property type="entry name" value="2,3-DIKETO-L-GULONATE TRAP TRANSPORTER SMALL PERMEASE PROTEIN YIAM"/>
    <property type="match status" value="1"/>
</dbReference>
<evidence type="ECO:0000256" key="1">
    <source>
        <dbReference type="ARBA" id="ARBA00004429"/>
    </source>
</evidence>
<evidence type="ECO:0000256" key="2">
    <source>
        <dbReference type="ARBA" id="ARBA00022448"/>
    </source>
</evidence>
<sequence>MMTRLRRILDGGVGYSACLILMAMVAVLVWQVFSRYVLNAPSTSSEELLRYGMIWSSLLGAAFAAGRGTHMSVELLPGMAPPRVRRLLGLLVPLSFIVFAVAVLIIGGFRAVSVAGTQTSPVMQIPMQWVYAAMPVSGLLIVIYSLLNLVERIAGRRDEADEFEKALAAGD</sequence>
<dbReference type="Pfam" id="PF04290">
    <property type="entry name" value="DctQ"/>
    <property type="match status" value="1"/>
</dbReference>
<keyword evidence="7 9" id="KW-0472">Membrane</keyword>
<keyword evidence="4 9" id="KW-0997">Cell inner membrane</keyword>
<accession>S9RNE5</accession>
<dbReference type="GO" id="GO:0005886">
    <property type="term" value="C:plasma membrane"/>
    <property type="evidence" value="ECO:0007669"/>
    <property type="project" value="UniProtKB-SubCell"/>
</dbReference>
<proteinExistence type="inferred from homology"/>
<feature type="transmembrane region" description="Helical" evidence="9">
    <location>
        <begin position="12"/>
        <end position="33"/>
    </location>
</feature>
<dbReference type="InterPro" id="IPR007387">
    <property type="entry name" value="TRAP_DctQ"/>
</dbReference>
<feature type="transmembrane region" description="Helical" evidence="9">
    <location>
        <begin position="87"/>
        <end position="109"/>
    </location>
</feature>
<organism evidence="11 12">
    <name type="scientific">Salipiger mucosus DSM 16094</name>
    <dbReference type="NCBI Taxonomy" id="1123237"/>
    <lineage>
        <taxon>Bacteria</taxon>
        <taxon>Pseudomonadati</taxon>
        <taxon>Pseudomonadota</taxon>
        <taxon>Alphaproteobacteria</taxon>
        <taxon>Rhodobacterales</taxon>
        <taxon>Roseobacteraceae</taxon>
        <taxon>Salipiger</taxon>
    </lineage>
</organism>
<dbReference type="AlphaFoldDB" id="S9RNE5"/>
<comment type="subunit">
    <text evidence="9">The complex comprises the extracytoplasmic solute receptor protein and the two transmembrane proteins.</text>
</comment>
<evidence type="ECO:0000256" key="6">
    <source>
        <dbReference type="ARBA" id="ARBA00022989"/>
    </source>
</evidence>
<evidence type="ECO:0000256" key="4">
    <source>
        <dbReference type="ARBA" id="ARBA00022519"/>
    </source>
</evidence>
<dbReference type="RefSeq" id="WP_020043484.1">
    <property type="nucleotide sequence ID" value="NZ_KE557296.1"/>
</dbReference>
<evidence type="ECO:0000259" key="10">
    <source>
        <dbReference type="Pfam" id="PF04290"/>
    </source>
</evidence>
<comment type="caution">
    <text evidence="11">The sequence shown here is derived from an EMBL/GenBank/DDBJ whole genome shotgun (WGS) entry which is preliminary data.</text>
</comment>
<dbReference type="GO" id="GO:0022857">
    <property type="term" value="F:transmembrane transporter activity"/>
    <property type="evidence" value="ECO:0007669"/>
    <property type="project" value="UniProtKB-UniRule"/>
</dbReference>
<dbReference type="Proteomes" id="UP000015347">
    <property type="component" value="Unassembled WGS sequence"/>
</dbReference>
<keyword evidence="6 9" id="KW-1133">Transmembrane helix</keyword>
<keyword evidence="5 9" id="KW-0812">Transmembrane</keyword>
<evidence type="ECO:0000256" key="5">
    <source>
        <dbReference type="ARBA" id="ARBA00022692"/>
    </source>
</evidence>
<comment type="function">
    <text evidence="9">Part of the tripartite ATP-independent periplasmic (TRAP) transport system.</text>
</comment>
<feature type="domain" description="Tripartite ATP-independent periplasmic transporters DctQ component" evidence="10">
    <location>
        <begin position="24"/>
        <end position="154"/>
    </location>
</feature>
<dbReference type="PANTHER" id="PTHR35011">
    <property type="entry name" value="2,3-DIKETO-L-GULONATE TRAP TRANSPORTER SMALL PERMEASE PROTEIN YIAM"/>
    <property type="match status" value="1"/>
</dbReference>